<feature type="domain" description="EVE" evidence="1">
    <location>
        <begin position="32"/>
        <end position="172"/>
    </location>
</feature>
<dbReference type="Proteomes" id="UP001500620">
    <property type="component" value="Unassembled WGS sequence"/>
</dbReference>
<gene>
    <name evidence="2" type="ORF">GCM10022255_074620</name>
</gene>
<evidence type="ECO:0000259" key="1">
    <source>
        <dbReference type="Pfam" id="PF01878"/>
    </source>
</evidence>
<dbReference type="EMBL" id="BAABAT010000027">
    <property type="protein sequence ID" value="GAA4257516.1"/>
    <property type="molecule type" value="Genomic_DNA"/>
</dbReference>
<keyword evidence="3" id="KW-1185">Reference proteome</keyword>
<dbReference type="InterPro" id="IPR015947">
    <property type="entry name" value="PUA-like_sf"/>
</dbReference>
<comment type="caution">
    <text evidence="2">The sequence shown here is derived from an EMBL/GenBank/DDBJ whole genome shotgun (WGS) entry which is preliminary data.</text>
</comment>
<sequence>MPGSTGSPGAAPAAVRLSSRGWSEAAEDTVAQWVLQCNPTRWRIYDFFAAGHELTSWTVTRHVQQAGPGDLFALWVTGRPGGVVALGEVTDTAVPAAEMADEDDDGYWTDVADRGRDRYVLPVRITRLFLHDPLPRDVLSADPRFAAAAVLREPGSGNLFAVTDDEWAALHEQLDGRALAGTTTADGAGAEQVLRRRLFGTRGEALCALCGDVYPVGLLRAAHIKKRAACTEVERRDLGNVAMAACVMGCDALYEAGYLTVDASGHIVTAAGPHPRAVGQRLEQLARRRTAAHNAATEIYFAWHRDNTFLDGPAARQATAPPTA</sequence>
<dbReference type="Gene3D" id="3.10.590.10">
    <property type="entry name" value="ph1033 like domains"/>
    <property type="match status" value="1"/>
</dbReference>
<protein>
    <recommendedName>
        <fullName evidence="1">EVE domain-containing protein</fullName>
    </recommendedName>
</protein>
<reference evidence="3" key="1">
    <citation type="journal article" date="2019" name="Int. J. Syst. Evol. Microbiol.">
        <title>The Global Catalogue of Microorganisms (GCM) 10K type strain sequencing project: providing services to taxonomists for standard genome sequencing and annotation.</title>
        <authorList>
            <consortium name="The Broad Institute Genomics Platform"/>
            <consortium name="The Broad Institute Genome Sequencing Center for Infectious Disease"/>
            <person name="Wu L."/>
            <person name="Ma J."/>
        </authorList>
    </citation>
    <scope>NUCLEOTIDE SEQUENCE [LARGE SCALE GENOMIC DNA]</scope>
    <source>
        <strain evidence="3">JCM 17441</strain>
    </source>
</reference>
<accession>A0ABP8DJI9</accession>
<evidence type="ECO:0000313" key="2">
    <source>
        <dbReference type="EMBL" id="GAA4257516.1"/>
    </source>
</evidence>
<name>A0ABP8DJI9_9ACTN</name>
<dbReference type="SUPFAM" id="SSF88697">
    <property type="entry name" value="PUA domain-like"/>
    <property type="match status" value="1"/>
</dbReference>
<evidence type="ECO:0000313" key="3">
    <source>
        <dbReference type="Proteomes" id="UP001500620"/>
    </source>
</evidence>
<dbReference type="Pfam" id="PF01878">
    <property type="entry name" value="EVE"/>
    <property type="match status" value="1"/>
</dbReference>
<proteinExistence type="predicted"/>
<dbReference type="InterPro" id="IPR002740">
    <property type="entry name" value="EVE_domain"/>
</dbReference>
<organism evidence="2 3">
    <name type="scientific">Dactylosporangium darangshiense</name>
    <dbReference type="NCBI Taxonomy" id="579108"/>
    <lineage>
        <taxon>Bacteria</taxon>
        <taxon>Bacillati</taxon>
        <taxon>Actinomycetota</taxon>
        <taxon>Actinomycetes</taxon>
        <taxon>Micromonosporales</taxon>
        <taxon>Micromonosporaceae</taxon>
        <taxon>Dactylosporangium</taxon>
    </lineage>
</organism>